<dbReference type="STRING" id="1179773.BN6_54660"/>
<feature type="chain" id="PRO_5039024527" description="Secreted protein" evidence="1">
    <location>
        <begin position="32"/>
        <end position="187"/>
    </location>
</feature>
<evidence type="ECO:0000256" key="1">
    <source>
        <dbReference type="SAM" id="SignalP"/>
    </source>
</evidence>
<feature type="signal peptide" evidence="1">
    <location>
        <begin position="1"/>
        <end position="31"/>
    </location>
</feature>
<protein>
    <recommendedName>
        <fullName evidence="4">Secreted protein</fullName>
    </recommendedName>
</protein>
<dbReference type="eggNOG" id="ENOG503265U">
    <property type="taxonomic scope" value="Bacteria"/>
</dbReference>
<dbReference type="Proteomes" id="UP000006281">
    <property type="component" value="Chromosome"/>
</dbReference>
<dbReference type="AlphaFoldDB" id="K0JXS1"/>
<name>K0JXS1_SACES</name>
<dbReference type="PATRIC" id="fig|1179773.3.peg.5509"/>
<gene>
    <name evidence="2" type="ordered locus">BN6_54660</name>
</gene>
<evidence type="ECO:0000313" key="3">
    <source>
        <dbReference type="Proteomes" id="UP000006281"/>
    </source>
</evidence>
<organism evidence="2 3">
    <name type="scientific">Saccharothrix espanaensis (strain ATCC 51144 / DSM 44229 / JCM 9112 / NBRC 15066 / NRRL 15764)</name>
    <dbReference type="NCBI Taxonomy" id="1179773"/>
    <lineage>
        <taxon>Bacteria</taxon>
        <taxon>Bacillati</taxon>
        <taxon>Actinomycetota</taxon>
        <taxon>Actinomycetes</taxon>
        <taxon>Pseudonocardiales</taxon>
        <taxon>Pseudonocardiaceae</taxon>
        <taxon>Saccharothrix</taxon>
    </lineage>
</organism>
<evidence type="ECO:0008006" key="4">
    <source>
        <dbReference type="Google" id="ProtNLM"/>
    </source>
</evidence>
<reference evidence="2 3" key="1">
    <citation type="journal article" date="2012" name="BMC Genomics">
        <title>Complete genome sequence of Saccharothrix espanaensis DSM 44229T and comparison to the other completely sequenced Pseudonocardiaceae.</title>
        <authorList>
            <person name="Strobel T."/>
            <person name="Al-Dilaimi A."/>
            <person name="Blom J."/>
            <person name="Gessner A."/>
            <person name="Kalinowski J."/>
            <person name="Luzhetska M."/>
            <person name="Puhler A."/>
            <person name="Szczepanowski R."/>
            <person name="Bechthold A."/>
            <person name="Ruckert C."/>
        </authorList>
    </citation>
    <scope>NUCLEOTIDE SEQUENCE [LARGE SCALE GENOMIC DNA]</scope>
    <source>
        <strain evidence="3">ATCC 51144 / DSM 44229 / JCM 9112 / NBRC 15066 / NRRL 15764</strain>
    </source>
</reference>
<dbReference type="HOGENOM" id="CLU_1446675_0_0_11"/>
<keyword evidence="1" id="KW-0732">Signal</keyword>
<proteinExistence type="predicted"/>
<keyword evidence="3" id="KW-1185">Reference proteome</keyword>
<dbReference type="EMBL" id="HE804045">
    <property type="protein sequence ID" value="CCH32725.1"/>
    <property type="molecule type" value="Genomic_DNA"/>
</dbReference>
<sequence length="187" mass="18615">MPRHLGTTTRNRFRAWAVAAASILALGSAAAVPPPAEAAVASLACTINVQLSFSPPLTAVQTSASVVAVASLSNCLSPNGSQPQLAGGVATPVTGTVSSLGGVPCNLLLTITGSGVIEWSPGGEQTTFDFTVRTNVLDGTVQLTTWQTGGTLAGTTSQTVGAANPNLDCLLNGLSGLAVPVAVTTFL</sequence>
<dbReference type="KEGG" id="sesp:BN6_54660"/>
<accession>K0JXS1</accession>
<evidence type="ECO:0000313" key="2">
    <source>
        <dbReference type="EMBL" id="CCH32725.1"/>
    </source>
</evidence>